<evidence type="ECO:0000259" key="12">
    <source>
        <dbReference type="PROSITE" id="PS51915"/>
    </source>
</evidence>
<dbReference type="Pfam" id="PF07776">
    <property type="entry name" value="zf-AD"/>
    <property type="match status" value="1"/>
</dbReference>
<feature type="domain" description="C2H2-type" evidence="11">
    <location>
        <begin position="606"/>
        <end position="633"/>
    </location>
</feature>
<feature type="domain" description="C2H2-type" evidence="11">
    <location>
        <begin position="282"/>
        <end position="305"/>
    </location>
</feature>
<feature type="domain" description="C2H2-type" evidence="11">
    <location>
        <begin position="796"/>
        <end position="824"/>
    </location>
</feature>
<dbReference type="EMBL" id="JAIFRP010000011">
    <property type="protein sequence ID" value="KAK2586711.1"/>
    <property type="molecule type" value="Genomic_DNA"/>
</dbReference>
<feature type="binding site" evidence="10">
    <location>
        <position position="57"/>
    </location>
    <ligand>
        <name>Zn(2+)</name>
        <dbReference type="ChEBI" id="CHEBI:29105"/>
    </ligand>
</feature>
<accession>A0AAD9VTS4</accession>
<proteinExistence type="predicted"/>
<dbReference type="PROSITE" id="PS51915">
    <property type="entry name" value="ZAD"/>
    <property type="match status" value="1"/>
</dbReference>
<keyword evidence="8" id="KW-0539">Nucleus</keyword>
<keyword evidence="4 9" id="KW-0863">Zinc-finger</keyword>
<dbReference type="Gene3D" id="3.30.160.60">
    <property type="entry name" value="Classic Zinc Finger"/>
    <property type="match status" value="7"/>
</dbReference>
<keyword evidence="3" id="KW-0677">Repeat</keyword>
<dbReference type="SMART" id="SM00868">
    <property type="entry name" value="zf-AD"/>
    <property type="match status" value="1"/>
</dbReference>
<name>A0AAD9VTS4_9HYME</name>
<comment type="caution">
    <text evidence="13">The sequence shown here is derived from an EMBL/GenBank/DDBJ whole genome shotgun (WGS) entry which is preliminary data.</text>
</comment>
<dbReference type="Proteomes" id="UP001258017">
    <property type="component" value="Unassembled WGS sequence"/>
</dbReference>
<dbReference type="InterPro" id="IPR013087">
    <property type="entry name" value="Znf_C2H2_type"/>
</dbReference>
<dbReference type="PROSITE" id="PS50157">
    <property type="entry name" value="ZINC_FINGER_C2H2_2"/>
    <property type="match status" value="10"/>
</dbReference>
<evidence type="ECO:0000256" key="6">
    <source>
        <dbReference type="ARBA" id="ARBA00023015"/>
    </source>
</evidence>
<dbReference type="AlphaFoldDB" id="A0AAD9VTS4"/>
<feature type="binding site" evidence="10">
    <location>
        <position position="14"/>
    </location>
    <ligand>
        <name>Zn(2+)</name>
        <dbReference type="ChEBI" id="CHEBI:29105"/>
    </ligand>
</feature>
<gene>
    <name evidence="13" type="ORF">KPH14_011746</name>
</gene>
<dbReference type="Pfam" id="PF00096">
    <property type="entry name" value="zf-C2H2"/>
    <property type="match status" value="6"/>
</dbReference>
<dbReference type="SUPFAM" id="SSF57716">
    <property type="entry name" value="Glucocorticoid receptor-like (DNA-binding domain)"/>
    <property type="match status" value="1"/>
</dbReference>
<dbReference type="GO" id="GO:0005634">
    <property type="term" value="C:nucleus"/>
    <property type="evidence" value="ECO:0007669"/>
    <property type="project" value="UniProtKB-SubCell"/>
</dbReference>
<dbReference type="FunFam" id="3.30.160.60:FF:000446">
    <property type="entry name" value="Zinc finger protein"/>
    <property type="match status" value="1"/>
</dbReference>
<evidence type="ECO:0000313" key="14">
    <source>
        <dbReference type="Proteomes" id="UP001258017"/>
    </source>
</evidence>
<protein>
    <submittedName>
        <fullName evidence="13">Uncharacterized protein</fullName>
    </submittedName>
</protein>
<organism evidence="13 14">
    <name type="scientific">Odynerus spinipes</name>
    <dbReference type="NCBI Taxonomy" id="1348599"/>
    <lineage>
        <taxon>Eukaryota</taxon>
        <taxon>Metazoa</taxon>
        <taxon>Ecdysozoa</taxon>
        <taxon>Arthropoda</taxon>
        <taxon>Hexapoda</taxon>
        <taxon>Insecta</taxon>
        <taxon>Pterygota</taxon>
        <taxon>Neoptera</taxon>
        <taxon>Endopterygota</taxon>
        <taxon>Hymenoptera</taxon>
        <taxon>Apocrita</taxon>
        <taxon>Aculeata</taxon>
        <taxon>Vespoidea</taxon>
        <taxon>Vespidae</taxon>
        <taxon>Eumeninae</taxon>
        <taxon>Odynerus</taxon>
    </lineage>
</organism>
<dbReference type="InterPro" id="IPR012934">
    <property type="entry name" value="Znf_AD"/>
</dbReference>
<sequence>MAMVNKWENACRLCSEEKNEMLPIFGNEGLQRKVAQKLRACLPVLVYKTDPLPKQICQFCAARLDDVYEFREYCLNVYKSMHLKLLTYKNVESVQIFFEAMKNSPDPCQAQLCTEKVRAPPPLVPLPALLPLESSSIPTEINQEHHSNCCIETLSELPCEVEIEEVNSETFLEDEKCESMNSRKMLESELYRAMDKQADISVLERIENERGFSKEESGTRKEEKRTSILEQVLTGSLTMNDRKELKGRANLTSKWWCAPCNSYYKTRESLIKHMQLHCPRKYTCRKCPMSFESVEELAKHEGTNHLKVTLDFDEVVKECHQCDRKFVSWEMLKQHRMRDHLGESIAIGMNTWCSLCNRFFPTIEAYHNHQQLHQNSNYTMAQTLQLSVQPSKFSVISFRDSSQEIKKEYCSENTKSLTCPTCGKICTQQSALSNHMRTHEPKRHKCDVCGRSFGLFIRLAAHRMSEHNQQPLISPIMACVEQEEALNAAREAREAREACTRGGRVRTYSEALERDNIPKNIEPSAKRNTSTHTPPSTGISKNVARCGICLQWFNDHTTMLIHLQTHSDFYTCKNFTCHICKKSFKEKWHLLRHEMSHKRADASSTYICNVCTKTFLDKTLLKAHEKTHVVDKTYHCSKCNKLFFKEVSLLTHQCIGETLFRKKDVNLKSMQRSVLQNTNKRYRCSKCNASFNNSQSRNSHMRVHAESVNTTVRKAEIKKEPEDDIMPELKPETSLEYIVPPIEPKVEINEESTPPPVKRTLVRTAGGYRCGVCQSPFVLRELAVAHLRSAHPVMPYQCPYCKKRFTTQYTFTHHIKTDHPNEPEKQTI</sequence>
<dbReference type="Gene3D" id="3.40.1800.20">
    <property type="match status" value="1"/>
</dbReference>
<feature type="domain" description="C2H2-type" evidence="11">
    <location>
        <begin position="575"/>
        <end position="602"/>
    </location>
</feature>
<evidence type="ECO:0000256" key="5">
    <source>
        <dbReference type="ARBA" id="ARBA00022833"/>
    </source>
</evidence>
<evidence type="ECO:0000256" key="8">
    <source>
        <dbReference type="ARBA" id="ARBA00023242"/>
    </source>
</evidence>
<evidence type="ECO:0000256" key="3">
    <source>
        <dbReference type="ARBA" id="ARBA00022737"/>
    </source>
</evidence>
<dbReference type="PANTHER" id="PTHR47772">
    <property type="entry name" value="ZINC FINGER PROTEIN 200"/>
    <property type="match status" value="1"/>
</dbReference>
<keyword evidence="6" id="KW-0805">Transcription regulation</keyword>
<keyword evidence="14" id="KW-1185">Reference proteome</keyword>
<dbReference type="GO" id="GO:0008270">
    <property type="term" value="F:zinc ion binding"/>
    <property type="evidence" value="ECO:0007669"/>
    <property type="project" value="UniProtKB-UniRule"/>
</dbReference>
<dbReference type="InterPro" id="IPR036236">
    <property type="entry name" value="Znf_C2H2_sf"/>
</dbReference>
<feature type="domain" description="C2H2-type" evidence="11">
    <location>
        <begin position="682"/>
        <end position="709"/>
    </location>
</feature>
<feature type="binding site" evidence="10">
    <location>
        <position position="60"/>
    </location>
    <ligand>
        <name>Zn(2+)</name>
        <dbReference type="ChEBI" id="CHEBI:29105"/>
    </ligand>
</feature>
<reference evidence="13" key="1">
    <citation type="submission" date="2021-08" db="EMBL/GenBank/DDBJ databases">
        <authorList>
            <person name="Misof B."/>
            <person name="Oliver O."/>
            <person name="Podsiadlowski L."/>
            <person name="Donath A."/>
            <person name="Peters R."/>
            <person name="Mayer C."/>
            <person name="Rust J."/>
            <person name="Gunkel S."/>
            <person name="Lesny P."/>
            <person name="Martin S."/>
            <person name="Oeyen J.P."/>
            <person name="Petersen M."/>
            <person name="Panagiotis P."/>
            <person name="Wilbrandt J."/>
            <person name="Tanja T."/>
        </authorList>
    </citation>
    <scope>NUCLEOTIDE SEQUENCE</scope>
    <source>
        <strain evidence="13">GBR_01_08_01A</strain>
        <tissue evidence="13">Thorax + abdomen</tissue>
    </source>
</reference>
<evidence type="ECO:0000256" key="4">
    <source>
        <dbReference type="ARBA" id="ARBA00022771"/>
    </source>
</evidence>
<feature type="domain" description="C2H2-type" evidence="11">
    <location>
        <begin position="317"/>
        <end position="345"/>
    </location>
</feature>
<keyword evidence="5 10" id="KW-0862">Zinc</keyword>
<feature type="domain" description="ZAD" evidence="12">
    <location>
        <begin position="9"/>
        <end position="84"/>
    </location>
</feature>
<feature type="domain" description="C2H2-type" evidence="11">
    <location>
        <begin position="255"/>
        <end position="282"/>
    </location>
</feature>
<feature type="binding site" evidence="10">
    <location>
        <position position="11"/>
    </location>
    <ligand>
        <name>Zn(2+)</name>
        <dbReference type="ChEBI" id="CHEBI:29105"/>
    </ligand>
</feature>
<feature type="domain" description="C2H2-type" evidence="11">
    <location>
        <begin position="444"/>
        <end position="471"/>
    </location>
</feature>
<evidence type="ECO:0000256" key="7">
    <source>
        <dbReference type="ARBA" id="ARBA00023163"/>
    </source>
</evidence>
<dbReference type="PROSITE" id="PS00028">
    <property type="entry name" value="ZINC_FINGER_C2H2_1"/>
    <property type="match status" value="10"/>
</dbReference>
<comment type="subcellular location">
    <subcellularLocation>
        <location evidence="1">Nucleus</location>
    </subcellularLocation>
</comment>
<dbReference type="InterPro" id="IPR050636">
    <property type="entry name" value="C2H2-ZF_domain-containing"/>
</dbReference>
<keyword evidence="7" id="KW-0804">Transcription</keyword>
<keyword evidence="2 10" id="KW-0479">Metal-binding</keyword>
<dbReference type="SUPFAM" id="SSF57667">
    <property type="entry name" value="beta-beta-alpha zinc fingers"/>
    <property type="match status" value="4"/>
</dbReference>
<dbReference type="PANTHER" id="PTHR47772:SF11">
    <property type="entry name" value="C2H2-TYPE DOMAIN-CONTAINING PROTEIN"/>
    <property type="match status" value="1"/>
</dbReference>
<evidence type="ECO:0000256" key="10">
    <source>
        <dbReference type="PROSITE-ProRule" id="PRU01263"/>
    </source>
</evidence>
<evidence type="ECO:0000256" key="9">
    <source>
        <dbReference type="PROSITE-ProRule" id="PRU00042"/>
    </source>
</evidence>
<evidence type="ECO:0000313" key="13">
    <source>
        <dbReference type="EMBL" id="KAK2586711.1"/>
    </source>
</evidence>
<evidence type="ECO:0000259" key="11">
    <source>
        <dbReference type="PROSITE" id="PS50157"/>
    </source>
</evidence>
<evidence type="ECO:0000256" key="2">
    <source>
        <dbReference type="ARBA" id="ARBA00022723"/>
    </source>
</evidence>
<feature type="domain" description="C2H2-type" evidence="11">
    <location>
        <begin position="417"/>
        <end position="444"/>
    </location>
</feature>
<feature type="domain" description="C2H2-type" evidence="11">
    <location>
        <begin position="634"/>
        <end position="653"/>
    </location>
</feature>
<dbReference type="SMART" id="SM00355">
    <property type="entry name" value="ZnF_C2H2"/>
    <property type="match status" value="13"/>
</dbReference>
<reference evidence="13" key="2">
    <citation type="journal article" date="2023" name="Commun. Biol.">
        <title>Intrasexual cuticular hydrocarbon dimorphism in a wasp sheds light on hydrocarbon biosynthesis genes in Hymenoptera.</title>
        <authorList>
            <person name="Moris V.C."/>
            <person name="Podsiadlowski L."/>
            <person name="Martin S."/>
            <person name="Oeyen J.P."/>
            <person name="Donath A."/>
            <person name="Petersen M."/>
            <person name="Wilbrandt J."/>
            <person name="Misof B."/>
            <person name="Liedtke D."/>
            <person name="Thamm M."/>
            <person name="Scheiner R."/>
            <person name="Schmitt T."/>
            <person name="Niehuis O."/>
        </authorList>
    </citation>
    <scope>NUCLEOTIDE SEQUENCE</scope>
    <source>
        <strain evidence="13">GBR_01_08_01A</strain>
    </source>
</reference>
<evidence type="ECO:0000256" key="1">
    <source>
        <dbReference type="ARBA" id="ARBA00004123"/>
    </source>
</evidence>